<reference evidence="3 4" key="1">
    <citation type="journal article" date="2024" name="Nat. Commun.">
        <title>Phylogenomics reveals the evolutionary origins of lichenization in chlorophyte algae.</title>
        <authorList>
            <person name="Puginier C."/>
            <person name="Libourel C."/>
            <person name="Otte J."/>
            <person name="Skaloud P."/>
            <person name="Haon M."/>
            <person name="Grisel S."/>
            <person name="Petersen M."/>
            <person name="Berrin J.G."/>
            <person name="Delaux P.M."/>
            <person name="Dal Grande F."/>
            <person name="Keller J."/>
        </authorList>
    </citation>
    <scope>NUCLEOTIDE SEQUENCE [LARGE SCALE GENOMIC DNA]</scope>
    <source>
        <strain evidence="3 4">SAG 2145</strain>
    </source>
</reference>
<comment type="caution">
    <text evidence="3">The sequence shown here is derived from an EMBL/GenBank/DDBJ whole genome shotgun (WGS) entry which is preliminary data.</text>
</comment>
<dbReference type="InterPro" id="IPR045096">
    <property type="entry name" value="EDR2-like"/>
</dbReference>
<dbReference type="EMBL" id="JALJOS010000001">
    <property type="protein sequence ID" value="KAK9844890.1"/>
    <property type="molecule type" value="Genomic_DNA"/>
</dbReference>
<protein>
    <recommendedName>
        <fullName evidence="2">Protein ENHANCED DISEASE RESISTANCE 2 C-terminal domain-containing protein</fullName>
    </recommendedName>
</protein>
<feature type="compositionally biased region" description="Polar residues" evidence="1">
    <location>
        <begin position="203"/>
        <end position="223"/>
    </location>
</feature>
<feature type="region of interest" description="Disordered" evidence="1">
    <location>
        <begin position="1"/>
        <end position="178"/>
    </location>
</feature>
<evidence type="ECO:0000256" key="1">
    <source>
        <dbReference type="SAM" id="MobiDB-lite"/>
    </source>
</evidence>
<organism evidence="3 4">
    <name type="scientific">Apatococcus lobatus</name>
    <dbReference type="NCBI Taxonomy" id="904363"/>
    <lineage>
        <taxon>Eukaryota</taxon>
        <taxon>Viridiplantae</taxon>
        <taxon>Chlorophyta</taxon>
        <taxon>core chlorophytes</taxon>
        <taxon>Trebouxiophyceae</taxon>
        <taxon>Chlorellales</taxon>
        <taxon>Chlorellaceae</taxon>
        <taxon>Apatococcus</taxon>
    </lineage>
</organism>
<feature type="compositionally biased region" description="Polar residues" evidence="1">
    <location>
        <begin position="578"/>
        <end position="592"/>
    </location>
</feature>
<gene>
    <name evidence="3" type="ORF">WJX74_008234</name>
</gene>
<dbReference type="Proteomes" id="UP001438707">
    <property type="component" value="Unassembled WGS sequence"/>
</dbReference>
<sequence length="954" mass="102663">MRRVKKVGQTVVHPVRGVRQALQHRSSKQTHSSVASESGSSEEAGGSRTALSHDGASLQSPQMSLEIPQMSLEYPQDSLDTPQQSGSLGDIYAPPLTGFHDAVAQIHREGSTSTPAGTPGPSDTRSPLPGDPRSPTNIESRSASHHQARPSPQYQRSNSEPKPPSQRNNGVPSDQAGDVHQLRHADSGARLMEDPSSPAAFHQPSSSFQRDSSGPATLPSSLVQGGLALEASHRQAEATRQQLQASSGTWVSPPPHSELRLGRLETRRGGPGQDPPPLAFTSHQSTAATQEAQGFAARQRTEQAPLPSDQWASCRHINGVSIFEEKVGPEGQGGAFMVSSVIRAAPRDALKVLIDHGRYVSSLPQVSINTQETPSSDERTTSFEVTLQPEGFWGRLCAPRVCHLQQTVSETDDGTLLVLFSEQDWPASSQPPPPPWWNWFAPVSGSVYGGGWTISPMRPELQTEGHVAECLVTLVIRADLNGWLGTGHSDSWGPARWVATCIRNAFIEPLLMSIISVRELVEHDKFVVRPFCMTHENIVAPAPNASHDIASPATTPGRPWPSTPVQHYQEAGPARTYAASSEFAQSRPSAHYNQHEAGPHSSQPGWQGPGQTAQQHEADVASEQQGEARFQQGIHERNEGGARGAESGGAAPQRQDGGAGGAAMGLPHSDQQPPAHPPHGSASGHLSCLQPCRSAEANGQRGAGSAGMLGQLDKEYWSCPGDSGLRIRGAHYLQDKKKIPAAGPVFSLVAADLIETPRPMTHIAQHLPSLRHSSAGFSFVWQVMIPGPPYLSLISTWAVDVPEGQRSDGLLDTSHLTSTPFDRCLARFLDGTDKDRNSMFKLIPNVAKGSWVIKQSVGHSPVLLGNKLKTHYFRTDRYMEVDVDVASSSAANTVVKLVQGATRHLVVDMAILLEGHTEDELPEVLLGTIRYSQLDMRKSQRLDLDEQVVSSSAG</sequence>
<evidence type="ECO:0000313" key="3">
    <source>
        <dbReference type="EMBL" id="KAK9844890.1"/>
    </source>
</evidence>
<dbReference type="Gene3D" id="3.30.530.20">
    <property type="match status" value="1"/>
</dbReference>
<feature type="region of interest" description="Disordered" evidence="1">
    <location>
        <begin position="543"/>
        <end position="687"/>
    </location>
</feature>
<dbReference type="PANTHER" id="PTHR12136:SF41">
    <property type="entry name" value="PLECKSTRIN HOMOLOGY (PH) AND LIPID-BINDING START DOMAINS-CONTAINING PROTEIN"/>
    <property type="match status" value="1"/>
</dbReference>
<evidence type="ECO:0000259" key="2">
    <source>
        <dbReference type="Pfam" id="PF07059"/>
    </source>
</evidence>
<dbReference type="SUPFAM" id="SSF55961">
    <property type="entry name" value="Bet v1-like"/>
    <property type="match status" value="1"/>
</dbReference>
<dbReference type="AlphaFoldDB" id="A0AAW1SEK1"/>
<feature type="compositionally biased region" description="Polar residues" evidence="1">
    <location>
        <begin position="78"/>
        <end position="87"/>
    </location>
</feature>
<dbReference type="Pfam" id="PF07059">
    <property type="entry name" value="EDR2_C"/>
    <property type="match status" value="1"/>
</dbReference>
<accession>A0AAW1SEK1</accession>
<name>A0AAW1SEK1_9CHLO</name>
<feature type="region of interest" description="Disordered" evidence="1">
    <location>
        <begin position="190"/>
        <end position="258"/>
    </location>
</feature>
<feature type="compositionally biased region" description="Polar residues" evidence="1">
    <location>
        <begin position="150"/>
        <end position="172"/>
    </location>
</feature>
<feature type="compositionally biased region" description="Polar residues" evidence="1">
    <location>
        <begin position="111"/>
        <end position="125"/>
    </location>
</feature>
<dbReference type="InterPro" id="IPR023393">
    <property type="entry name" value="START-like_dom_sf"/>
</dbReference>
<feature type="compositionally biased region" description="Low complexity" evidence="1">
    <location>
        <begin position="32"/>
        <end position="47"/>
    </location>
</feature>
<evidence type="ECO:0000313" key="4">
    <source>
        <dbReference type="Proteomes" id="UP001438707"/>
    </source>
</evidence>
<proteinExistence type="predicted"/>
<feature type="compositionally biased region" description="Polar residues" evidence="1">
    <location>
        <begin position="238"/>
        <end position="250"/>
    </location>
</feature>
<feature type="domain" description="Protein ENHANCED DISEASE RESISTANCE 2 C-terminal" evidence="2">
    <location>
        <begin position="717"/>
        <end position="935"/>
    </location>
</feature>
<keyword evidence="4" id="KW-1185">Reference proteome</keyword>
<dbReference type="InterPro" id="IPR009769">
    <property type="entry name" value="EDR2_C"/>
</dbReference>
<dbReference type="PANTHER" id="PTHR12136">
    <property type="entry name" value="ENHANCED DISEASE RESISTANCE-RELATED"/>
    <property type="match status" value="1"/>
</dbReference>
<feature type="compositionally biased region" description="Polar residues" evidence="1">
    <location>
        <begin position="600"/>
        <end position="615"/>
    </location>
</feature>